<dbReference type="RefSeq" id="WP_015207867.1">
    <property type="nucleotide sequence ID" value="NC_019757.1"/>
</dbReference>
<organism evidence="1 2">
    <name type="scientific">Cylindrospermum stagnale PCC 7417</name>
    <dbReference type="NCBI Taxonomy" id="56107"/>
    <lineage>
        <taxon>Bacteria</taxon>
        <taxon>Bacillati</taxon>
        <taxon>Cyanobacteriota</taxon>
        <taxon>Cyanophyceae</taxon>
        <taxon>Nostocales</taxon>
        <taxon>Nostocaceae</taxon>
        <taxon>Cylindrospermum</taxon>
    </lineage>
</organism>
<dbReference type="STRING" id="56107.Cylst_2394"/>
<dbReference type="Proteomes" id="UP000010475">
    <property type="component" value="Chromosome"/>
</dbReference>
<dbReference type="HOGENOM" id="CLU_304984_0_0_3"/>
<dbReference type="KEGG" id="csg:Cylst_2394"/>
<dbReference type="OrthoDB" id="8563833at2"/>
<accession>K9WWP9</accession>
<protein>
    <submittedName>
        <fullName evidence="1">Uncharacterized protein</fullName>
    </submittedName>
</protein>
<dbReference type="eggNOG" id="COG5492">
    <property type="taxonomic scope" value="Bacteria"/>
</dbReference>
<name>K9WWP9_9NOST</name>
<keyword evidence="2" id="KW-1185">Reference proteome</keyword>
<evidence type="ECO:0000313" key="1">
    <source>
        <dbReference type="EMBL" id="AFZ24613.1"/>
    </source>
</evidence>
<gene>
    <name evidence="1" type="ORF">Cylst_2394</name>
</gene>
<proteinExistence type="predicted"/>
<dbReference type="EMBL" id="CP003642">
    <property type="protein sequence ID" value="AFZ24613.1"/>
    <property type="molecule type" value="Genomic_DNA"/>
</dbReference>
<sequence>MNTDWNLEDFSPFFIKWAIYNSSEIEGKSIICNLFVNEHPHQYCQLSKINKECSFELQYLDSSAKGKLNFIEAKGKLYLGIDIRYGLQDNLKTVKYDILPGPDKSIVSSEPSEPYDAFESASEVVFVNSGERQYLFSEPSESCDAFESASETVFVNSGEHQDLFPFVYMRTWTEISPDVQQRRFIEYDSENAPSESLYKKLVEIKKASENNARLQMRQVAINFIEGKQFAEQFIPSNSNLNGYIKYFALLDTWLRHQTSFSCKQLKQQLEVILKLDWSNLKQYIQSQKYIQEKDRVWQNYFALTIISEYRPHLLEELTKTLVMLVLIEKIIKHDKNCHSGSAITENVVILETAISTIILPTEIFPLPSASAGKSKITEWIEPYAIGDLQMVCQRLLRYELGEVAYIENVLKGERKETTQRKLNRVNQSVTNSSEKLEEIADGIDDTRADILNETQKTLAKDAVTTTFNSLSTEYGITPSTVKVTGGWTISNAPDSTQPYREDVNKFAKNITTRTANRIARYGIARYVNQVRTIILDETQETVIHAFDNKNSTSNVIGIYRWVNQIYTAHVVNYGQRLMLEFMLENPADSYINSLLHLQGISLDKPIAPDKLNLHSYKAITRENYADLAIKYQVKDIQTPPDAVKIVPTAFKDKEPNSIKKIQIPEGYRATSADVAGVFSGVTALTGFIGIQILDLTTSPRHICKLGMNQEDTAIAASVLCDSDKDKSDAKYSVSIEVTCTLAPEKFAEWQINIYNAILEGYRQQQAEYYERAGVGLAEIKSHNPLKYRQIEKHELKKACTRQIIKRHFQLVGSSDDNSVKNQPSNFAVNEPRYIQFFEQSLEWNEITYNFYPQLEEGENQDEFTFTAFNPYSGNDSLFTSFLQAGAVRVLVPVRPDYAMLVLYYLSSGTIWTGANALTPTDEKYVSLVNDLKILPQSDRESKHVSEPWEITIPTSMIMLQDSSKLPQF</sequence>
<dbReference type="AlphaFoldDB" id="K9WWP9"/>
<reference evidence="1 2" key="1">
    <citation type="submission" date="2012-06" db="EMBL/GenBank/DDBJ databases">
        <title>Finished chromosome of genome of Cylindrospermum stagnale PCC 7417.</title>
        <authorList>
            <consortium name="US DOE Joint Genome Institute"/>
            <person name="Gugger M."/>
            <person name="Coursin T."/>
            <person name="Rippka R."/>
            <person name="Tandeau De Marsac N."/>
            <person name="Huntemann M."/>
            <person name="Wei C.-L."/>
            <person name="Han J."/>
            <person name="Detter J.C."/>
            <person name="Han C."/>
            <person name="Tapia R."/>
            <person name="Chen A."/>
            <person name="Kyrpides N."/>
            <person name="Mavromatis K."/>
            <person name="Markowitz V."/>
            <person name="Szeto E."/>
            <person name="Ivanova N."/>
            <person name="Pagani I."/>
            <person name="Pati A."/>
            <person name="Goodwin L."/>
            <person name="Nordberg H.P."/>
            <person name="Cantor M.N."/>
            <person name="Hua S.X."/>
            <person name="Woyke T."/>
            <person name="Kerfeld C.A."/>
        </authorList>
    </citation>
    <scope>NUCLEOTIDE SEQUENCE [LARGE SCALE GENOMIC DNA]</scope>
    <source>
        <strain evidence="1 2">PCC 7417</strain>
    </source>
</reference>
<evidence type="ECO:0000313" key="2">
    <source>
        <dbReference type="Proteomes" id="UP000010475"/>
    </source>
</evidence>